<dbReference type="InterPro" id="IPR002562">
    <property type="entry name" value="3'-5'_exonuclease_dom"/>
</dbReference>
<dbReference type="InterPro" id="IPR012337">
    <property type="entry name" value="RNaseH-like_sf"/>
</dbReference>
<dbReference type="GO" id="GO:0006139">
    <property type="term" value="P:nucleobase-containing compound metabolic process"/>
    <property type="evidence" value="ECO:0007669"/>
    <property type="project" value="InterPro"/>
</dbReference>
<dbReference type="EMBL" id="KZ293644">
    <property type="protein sequence ID" value="PBL04384.1"/>
    <property type="molecule type" value="Genomic_DNA"/>
</dbReference>
<proteinExistence type="predicted"/>
<dbReference type="OMA" id="DYSALWH"/>
<organism evidence="2 3">
    <name type="scientific">Armillaria gallica</name>
    <name type="common">Bulbous honey fungus</name>
    <name type="synonym">Armillaria bulbosa</name>
    <dbReference type="NCBI Taxonomy" id="47427"/>
    <lineage>
        <taxon>Eukaryota</taxon>
        <taxon>Fungi</taxon>
        <taxon>Dikarya</taxon>
        <taxon>Basidiomycota</taxon>
        <taxon>Agaricomycotina</taxon>
        <taxon>Agaricomycetes</taxon>
        <taxon>Agaricomycetidae</taxon>
        <taxon>Agaricales</taxon>
        <taxon>Marasmiineae</taxon>
        <taxon>Physalacriaceae</taxon>
        <taxon>Armillaria</taxon>
    </lineage>
</organism>
<evidence type="ECO:0000313" key="3">
    <source>
        <dbReference type="Proteomes" id="UP000217790"/>
    </source>
</evidence>
<reference evidence="3" key="1">
    <citation type="journal article" date="2017" name="Nat. Ecol. Evol.">
        <title>Genome expansion and lineage-specific genetic innovations in the forest pathogenic fungi Armillaria.</title>
        <authorList>
            <person name="Sipos G."/>
            <person name="Prasanna A.N."/>
            <person name="Walter M.C."/>
            <person name="O'Connor E."/>
            <person name="Balint B."/>
            <person name="Krizsan K."/>
            <person name="Kiss B."/>
            <person name="Hess J."/>
            <person name="Varga T."/>
            <person name="Slot J."/>
            <person name="Riley R."/>
            <person name="Boka B."/>
            <person name="Rigling D."/>
            <person name="Barry K."/>
            <person name="Lee J."/>
            <person name="Mihaltcheva S."/>
            <person name="LaButti K."/>
            <person name="Lipzen A."/>
            <person name="Waldron R."/>
            <person name="Moloney N.M."/>
            <person name="Sperisen C."/>
            <person name="Kredics L."/>
            <person name="Vagvoelgyi C."/>
            <person name="Patrignani A."/>
            <person name="Fitzpatrick D."/>
            <person name="Nagy I."/>
            <person name="Doyle S."/>
            <person name="Anderson J.B."/>
            <person name="Grigoriev I.V."/>
            <person name="Gueldener U."/>
            <person name="Muensterkoetter M."/>
            <person name="Nagy L.G."/>
        </authorList>
    </citation>
    <scope>NUCLEOTIDE SEQUENCE [LARGE SCALE GENOMIC DNA]</scope>
    <source>
        <strain evidence="3">Ar21-2</strain>
    </source>
</reference>
<feature type="domain" description="3'-5' exonuclease" evidence="1">
    <location>
        <begin position="92"/>
        <end position="290"/>
    </location>
</feature>
<keyword evidence="3" id="KW-1185">Reference proteome</keyword>
<dbReference type="Pfam" id="PF01612">
    <property type="entry name" value="DNA_pol_A_exo1"/>
    <property type="match status" value="1"/>
</dbReference>
<dbReference type="InterPro" id="IPR036397">
    <property type="entry name" value="RNaseH_sf"/>
</dbReference>
<sequence>MSICSPLLTTMMGYHATCPIPDHLTIFIQCSVSLLRRPFPFAVKDRVVLQKDIRSNSLVPSTAFRRVDSIASVRSFTVSSEDIGYVLCADTVAVAAAVPVLSSYSHLVVDCEGDQLGCRGGRLSLLTITSIRAASDHVPIYIFDLLRLKRKNMRRVFDLLRDASRVKIVFDGRMDYSALWHEYDVPIVGVIDMQLADLHSRQARGERASKRLGRLRAYLPQTMITKKPGECRTLTRLSSLASCVQEHLRTNESKGSVDHKRWLERPLSQEQLGYAANDVRLIGRIYEHFKVHNYLAENLLEQSERYVTHWKAGQPEKDRRPTKRCDGCERLLAVQCFPRETTSSEGIYCWVCDAILRKKAYDKRKHDNAKRGMAELVVEGRSIARASHRRSG</sequence>
<dbReference type="OrthoDB" id="26838at2759"/>
<evidence type="ECO:0000259" key="1">
    <source>
        <dbReference type="Pfam" id="PF01612"/>
    </source>
</evidence>
<dbReference type="PANTHER" id="PTHR43040">
    <property type="entry name" value="RIBONUCLEASE D"/>
    <property type="match status" value="1"/>
</dbReference>
<dbReference type="GO" id="GO:0003676">
    <property type="term" value="F:nucleic acid binding"/>
    <property type="evidence" value="ECO:0007669"/>
    <property type="project" value="InterPro"/>
</dbReference>
<dbReference type="SUPFAM" id="SSF53098">
    <property type="entry name" value="Ribonuclease H-like"/>
    <property type="match status" value="1"/>
</dbReference>
<gene>
    <name evidence="2" type="ORF">ARMGADRAFT_52395</name>
</gene>
<dbReference type="PANTHER" id="PTHR43040:SF1">
    <property type="entry name" value="RIBONUCLEASE D"/>
    <property type="match status" value="1"/>
</dbReference>
<name>A0A2H3EYK4_ARMGA</name>
<dbReference type="InParanoid" id="A0A2H3EYK4"/>
<accession>A0A2H3EYK4</accession>
<dbReference type="Proteomes" id="UP000217790">
    <property type="component" value="Unassembled WGS sequence"/>
</dbReference>
<dbReference type="Gene3D" id="3.30.420.10">
    <property type="entry name" value="Ribonuclease H-like superfamily/Ribonuclease H"/>
    <property type="match status" value="1"/>
</dbReference>
<protein>
    <recommendedName>
        <fullName evidence="1">3'-5' exonuclease domain-containing protein</fullName>
    </recommendedName>
</protein>
<dbReference type="GO" id="GO:0008408">
    <property type="term" value="F:3'-5' exonuclease activity"/>
    <property type="evidence" value="ECO:0007669"/>
    <property type="project" value="InterPro"/>
</dbReference>
<evidence type="ECO:0000313" key="2">
    <source>
        <dbReference type="EMBL" id="PBL04384.1"/>
    </source>
</evidence>
<dbReference type="AlphaFoldDB" id="A0A2H3EYK4"/>
<dbReference type="STRING" id="47427.A0A2H3EYK4"/>